<dbReference type="RefSeq" id="WP_009576873.1">
    <property type="nucleotide sequence ID" value="NZ_AEIG01000090.1"/>
</dbReference>
<keyword evidence="7" id="KW-1185">Reference proteome</keyword>
<dbReference type="Proteomes" id="UP000005615">
    <property type="component" value="Unassembled WGS sequence"/>
</dbReference>
<feature type="transmembrane region" description="Helical" evidence="4">
    <location>
        <begin position="78"/>
        <end position="98"/>
    </location>
</feature>
<keyword evidence="4" id="KW-0812">Transmembrane</keyword>
<comment type="catalytic activity">
    <reaction evidence="3">
        <text>2 GTP = 3',3'-c-di-GMP + 2 diphosphate</text>
        <dbReference type="Rhea" id="RHEA:24898"/>
        <dbReference type="ChEBI" id="CHEBI:33019"/>
        <dbReference type="ChEBI" id="CHEBI:37565"/>
        <dbReference type="ChEBI" id="CHEBI:58805"/>
        <dbReference type="EC" id="2.7.7.65"/>
    </reaction>
</comment>
<dbReference type="InterPro" id="IPR000160">
    <property type="entry name" value="GGDEF_dom"/>
</dbReference>
<feature type="transmembrane region" description="Helical" evidence="4">
    <location>
        <begin position="107"/>
        <end position="125"/>
    </location>
</feature>
<gene>
    <name evidence="6" type="ORF">IMCC3088_2734</name>
</gene>
<keyword evidence="4" id="KW-0472">Membrane</keyword>
<dbReference type="FunFam" id="3.30.70.270:FF:000001">
    <property type="entry name" value="Diguanylate cyclase domain protein"/>
    <property type="match status" value="1"/>
</dbReference>
<dbReference type="EC" id="2.7.7.65" evidence="2"/>
<dbReference type="STRING" id="2518989.IMCC3088_2734"/>
<dbReference type="PANTHER" id="PTHR45138:SF9">
    <property type="entry name" value="DIGUANYLATE CYCLASE DGCM-RELATED"/>
    <property type="match status" value="1"/>
</dbReference>
<dbReference type="EMBL" id="AEIG01000090">
    <property type="protein sequence ID" value="EGG28648.1"/>
    <property type="molecule type" value="Genomic_DNA"/>
</dbReference>
<dbReference type="GO" id="GO:1902201">
    <property type="term" value="P:negative regulation of bacterial-type flagellum-dependent cell motility"/>
    <property type="evidence" value="ECO:0007669"/>
    <property type="project" value="TreeGrafter"/>
</dbReference>
<dbReference type="PANTHER" id="PTHR45138">
    <property type="entry name" value="REGULATORY COMPONENTS OF SENSORY TRANSDUCTION SYSTEM"/>
    <property type="match status" value="1"/>
</dbReference>
<proteinExistence type="predicted"/>
<evidence type="ECO:0000259" key="5">
    <source>
        <dbReference type="PROSITE" id="PS50887"/>
    </source>
</evidence>
<name>F3L4V6_9GAMM</name>
<keyword evidence="4" id="KW-1133">Transmembrane helix</keyword>
<dbReference type="Pfam" id="PF00990">
    <property type="entry name" value="GGDEF"/>
    <property type="match status" value="1"/>
</dbReference>
<reference evidence="6 7" key="1">
    <citation type="journal article" date="2011" name="J. Bacteriol.">
        <title>Genome sequence of strain IMCC3088, a proteorhodopsin-containing marine bacterium belonging to the OM60/NOR5 clade.</title>
        <authorList>
            <person name="Jang Y."/>
            <person name="Oh H.M."/>
            <person name="Kang I."/>
            <person name="Lee K."/>
            <person name="Yang S.J."/>
            <person name="Cho J.C."/>
        </authorList>
    </citation>
    <scope>NUCLEOTIDE SEQUENCE [LARGE SCALE GENOMIC DNA]</scope>
    <source>
        <strain evidence="6 7">IMCC3088</strain>
    </source>
</reference>
<dbReference type="GO" id="GO:0052621">
    <property type="term" value="F:diguanylate cyclase activity"/>
    <property type="evidence" value="ECO:0007669"/>
    <property type="project" value="UniProtKB-EC"/>
</dbReference>
<feature type="transmembrane region" description="Helical" evidence="4">
    <location>
        <begin position="168"/>
        <end position="186"/>
    </location>
</feature>
<dbReference type="PROSITE" id="PS50887">
    <property type="entry name" value="GGDEF"/>
    <property type="match status" value="1"/>
</dbReference>
<feature type="transmembrane region" description="Helical" evidence="4">
    <location>
        <begin position="256"/>
        <end position="274"/>
    </location>
</feature>
<dbReference type="AlphaFoldDB" id="F3L4V6"/>
<sequence length="472" mass="53425">MKLGSIGQVEDGGVPDFRKVSVWRIPVEAITTDGRLVIAIRVWGESLRFSDNAAKFAPHSQLLGDYVALKRELRASKLPALFIAFVLFLFSLFSFYLYRRAHALRNYFWFGVVTLSTSVFTFVFHDWRELFGWSVQFSERLLFLSFTALVLGGQRLLWSLLVEPFPKWLTVYHLVTLGASVVFVLQPSLSVLLGVRDVFWLVFSLSVPAVATLLWQKLRAGVGEAKVVVVAVVLFLLLGWHDMVRELFAYQSTWAVLYPYGFLMLAATMAILIANRFGAQVEVLEAAVAVKLAELEDINSKLRSLSERDSLTQLDNRRGLEDKARSLLSRPVDVNKPVVVALLDIDHFKLLNDQHGHQVGDQVLAEFAERLRAFCRSHDLVGRWGGEEFMLILEGLDRQAARARVQELHTMIGSRPFYCEGEAAQTFYVDVTATVGVAYYRSDDTFDSVISRADRALYRGKEQGRNQVVYID</sequence>
<evidence type="ECO:0000256" key="3">
    <source>
        <dbReference type="ARBA" id="ARBA00034247"/>
    </source>
</evidence>
<evidence type="ECO:0000256" key="2">
    <source>
        <dbReference type="ARBA" id="ARBA00012528"/>
    </source>
</evidence>
<dbReference type="InterPro" id="IPR043128">
    <property type="entry name" value="Rev_trsase/Diguanyl_cyclase"/>
</dbReference>
<dbReference type="eggNOG" id="COG3706">
    <property type="taxonomic scope" value="Bacteria"/>
</dbReference>
<feature type="domain" description="GGDEF" evidence="5">
    <location>
        <begin position="336"/>
        <end position="472"/>
    </location>
</feature>
<evidence type="ECO:0000313" key="7">
    <source>
        <dbReference type="Proteomes" id="UP000005615"/>
    </source>
</evidence>
<dbReference type="GO" id="GO:0005886">
    <property type="term" value="C:plasma membrane"/>
    <property type="evidence" value="ECO:0007669"/>
    <property type="project" value="TreeGrafter"/>
</dbReference>
<accession>F3L4V6</accession>
<comment type="caution">
    <text evidence="6">The sequence shown here is derived from an EMBL/GenBank/DDBJ whole genome shotgun (WGS) entry which is preliminary data.</text>
</comment>
<dbReference type="CDD" id="cd01949">
    <property type="entry name" value="GGDEF"/>
    <property type="match status" value="1"/>
</dbReference>
<evidence type="ECO:0000256" key="1">
    <source>
        <dbReference type="ARBA" id="ARBA00001946"/>
    </source>
</evidence>
<dbReference type="SUPFAM" id="SSF55073">
    <property type="entry name" value="Nucleotide cyclase"/>
    <property type="match status" value="1"/>
</dbReference>
<dbReference type="NCBIfam" id="TIGR00254">
    <property type="entry name" value="GGDEF"/>
    <property type="match status" value="1"/>
</dbReference>
<dbReference type="Gene3D" id="3.30.70.270">
    <property type="match status" value="1"/>
</dbReference>
<feature type="transmembrane region" description="Helical" evidence="4">
    <location>
        <begin position="227"/>
        <end position="244"/>
    </location>
</feature>
<dbReference type="InterPro" id="IPR029787">
    <property type="entry name" value="Nucleotide_cyclase"/>
</dbReference>
<dbReference type="SMART" id="SM00267">
    <property type="entry name" value="GGDEF"/>
    <property type="match status" value="1"/>
</dbReference>
<evidence type="ECO:0000313" key="6">
    <source>
        <dbReference type="EMBL" id="EGG28648.1"/>
    </source>
</evidence>
<feature type="transmembrane region" description="Helical" evidence="4">
    <location>
        <begin position="198"/>
        <end position="215"/>
    </location>
</feature>
<organism evidence="6 7">
    <name type="scientific">Aequoribacter fuscus</name>
    <dbReference type="NCBI Taxonomy" id="2518989"/>
    <lineage>
        <taxon>Bacteria</taxon>
        <taxon>Pseudomonadati</taxon>
        <taxon>Pseudomonadota</taxon>
        <taxon>Gammaproteobacteria</taxon>
        <taxon>Cellvibrionales</taxon>
        <taxon>Halieaceae</taxon>
        <taxon>Aequoribacter</taxon>
    </lineage>
</organism>
<dbReference type="GO" id="GO:0043709">
    <property type="term" value="P:cell adhesion involved in single-species biofilm formation"/>
    <property type="evidence" value="ECO:0007669"/>
    <property type="project" value="TreeGrafter"/>
</dbReference>
<comment type="cofactor">
    <cofactor evidence="1">
        <name>Mg(2+)</name>
        <dbReference type="ChEBI" id="CHEBI:18420"/>
    </cofactor>
</comment>
<feature type="transmembrane region" description="Helical" evidence="4">
    <location>
        <begin position="141"/>
        <end position="161"/>
    </location>
</feature>
<protein>
    <recommendedName>
        <fullName evidence="2">diguanylate cyclase</fullName>
        <ecNumber evidence="2">2.7.7.65</ecNumber>
    </recommendedName>
</protein>
<evidence type="ECO:0000256" key="4">
    <source>
        <dbReference type="SAM" id="Phobius"/>
    </source>
</evidence>
<dbReference type="InterPro" id="IPR050469">
    <property type="entry name" value="Diguanylate_Cyclase"/>
</dbReference>